<dbReference type="EMBL" id="SMBZ01000042">
    <property type="protein sequence ID" value="TCV09564.1"/>
    <property type="molecule type" value="Genomic_DNA"/>
</dbReference>
<dbReference type="InterPro" id="IPR039426">
    <property type="entry name" value="TonB-dep_rcpt-like"/>
</dbReference>
<organism evidence="3 4">
    <name type="scientific">Sphingobacterium alimentarium</name>
    <dbReference type="NCBI Taxonomy" id="797292"/>
    <lineage>
        <taxon>Bacteria</taxon>
        <taxon>Pseudomonadati</taxon>
        <taxon>Bacteroidota</taxon>
        <taxon>Sphingobacteriia</taxon>
        <taxon>Sphingobacteriales</taxon>
        <taxon>Sphingobacteriaceae</taxon>
        <taxon>Sphingobacterium</taxon>
    </lineage>
</organism>
<keyword evidence="1" id="KW-0472">Membrane</keyword>
<dbReference type="OrthoDB" id="9947530at2"/>
<keyword evidence="1" id="KW-1134">Transmembrane beta strand</keyword>
<evidence type="ECO:0000313" key="3">
    <source>
        <dbReference type="EMBL" id="TCV09564.1"/>
    </source>
</evidence>
<dbReference type="AlphaFoldDB" id="A0A4R3VQK1"/>
<dbReference type="GO" id="GO:0009279">
    <property type="term" value="C:cell outer membrane"/>
    <property type="evidence" value="ECO:0007669"/>
    <property type="project" value="UniProtKB-SubCell"/>
</dbReference>
<reference evidence="3 4" key="1">
    <citation type="submission" date="2019-03" db="EMBL/GenBank/DDBJ databases">
        <title>Genomic Encyclopedia of Type Strains, Phase IV (KMG-IV): sequencing the most valuable type-strain genomes for metagenomic binning, comparative biology and taxonomic classification.</title>
        <authorList>
            <person name="Goeker M."/>
        </authorList>
    </citation>
    <scope>NUCLEOTIDE SEQUENCE [LARGE SCALE GENOMIC DNA]</scope>
    <source>
        <strain evidence="3 4">DSM 22362</strain>
    </source>
</reference>
<keyword evidence="4" id="KW-1185">Reference proteome</keyword>
<evidence type="ECO:0000313" key="4">
    <source>
        <dbReference type="Proteomes" id="UP000295197"/>
    </source>
</evidence>
<dbReference type="InterPro" id="IPR037066">
    <property type="entry name" value="Plug_dom_sf"/>
</dbReference>
<evidence type="ECO:0000256" key="1">
    <source>
        <dbReference type="PROSITE-ProRule" id="PRU01360"/>
    </source>
</evidence>
<accession>A0A4R3VQK1</accession>
<evidence type="ECO:0000259" key="2">
    <source>
        <dbReference type="Pfam" id="PF07715"/>
    </source>
</evidence>
<dbReference type="Gene3D" id="2.170.130.10">
    <property type="entry name" value="TonB-dependent receptor, plug domain"/>
    <property type="match status" value="1"/>
</dbReference>
<dbReference type="SUPFAM" id="SSF56935">
    <property type="entry name" value="Porins"/>
    <property type="match status" value="1"/>
</dbReference>
<comment type="subcellular location">
    <subcellularLocation>
        <location evidence="1">Cell outer membrane</location>
        <topology evidence="1">Multi-pass membrane protein</topology>
    </subcellularLocation>
</comment>
<name>A0A4R3VQK1_9SPHI</name>
<keyword evidence="1" id="KW-0998">Cell outer membrane</keyword>
<sequence>MYIQQPSNEAGSMQNIIIRGASTPVFSNEDVNNVRAAIFVNGVLMTSSHNFAYETKLYKYNRIGPETDFLNFVDISAIESIEVVKDPTRLALLGPLAANGAILITTLGGKSGNREISVNSYYGINQKPSITPVNGQV</sequence>
<dbReference type="InterPro" id="IPR012910">
    <property type="entry name" value="Plug_dom"/>
</dbReference>
<keyword evidence="3" id="KW-0675">Receptor</keyword>
<protein>
    <submittedName>
        <fullName evidence="3">TonB-dependent receptor-like protein</fullName>
    </submittedName>
</protein>
<keyword evidence="1" id="KW-0813">Transport</keyword>
<keyword evidence="1" id="KW-0812">Transmembrane</keyword>
<dbReference type="Pfam" id="PF07715">
    <property type="entry name" value="Plug"/>
    <property type="match status" value="1"/>
</dbReference>
<feature type="domain" description="TonB-dependent receptor plug" evidence="2">
    <location>
        <begin position="6"/>
        <end position="101"/>
    </location>
</feature>
<dbReference type="RefSeq" id="WP_132778532.1">
    <property type="nucleotide sequence ID" value="NZ_SMBZ01000042.1"/>
</dbReference>
<proteinExistence type="inferred from homology"/>
<dbReference type="PROSITE" id="PS52016">
    <property type="entry name" value="TONB_DEPENDENT_REC_3"/>
    <property type="match status" value="1"/>
</dbReference>
<comment type="caution">
    <text evidence="3">The sequence shown here is derived from an EMBL/GenBank/DDBJ whole genome shotgun (WGS) entry which is preliminary data.</text>
</comment>
<comment type="similarity">
    <text evidence="1">Belongs to the TonB-dependent receptor family.</text>
</comment>
<gene>
    <name evidence="3" type="ORF">EDC17_10422</name>
</gene>
<dbReference type="Proteomes" id="UP000295197">
    <property type="component" value="Unassembled WGS sequence"/>
</dbReference>